<dbReference type="Gene3D" id="3.80.10.10">
    <property type="entry name" value="Ribonuclease Inhibitor"/>
    <property type="match status" value="1"/>
</dbReference>
<dbReference type="EMBL" id="JAHRIO010090280">
    <property type="protein sequence ID" value="MEQ2187627.1"/>
    <property type="molecule type" value="Genomic_DNA"/>
</dbReference>
<protein>
    <submittedName>
        <fullName evidence="1">Uncharacterized protein</fullName>
    </submittedName>
</protein>
<evidence type="ECO:0000313" key="1">
    <source>
        <dbReference type="EMBL" id="MEQ2187627.1"/>
    </source>
</evidence>
<keyword evidence="2" id="KW-1185">Reference proteome</keyword>
<comment type="caution">
    <text evidence="1">The sequence shown here is derived from an EMBL/GenBank/DDBJ whole genome shotgun (WGS) entry which is preliminary data.</text>
</comment>
<dbReference type="Proteomes" id="UP001476798">
    <property type="component" value="Unassembled WGS sequence"/>
</dbReference>
<dbReference type="PROSITE" id="PS51450">
    <property type="entry name" value="LRR"/>
    <property type="match status" value="1"/>
</dbReference>
<evidence type="ECO:0000313" key="2">
    <source>
        <dbReference type="Proteomes" id="UP001476798"/>
    </source>
</evidence>
<sequence length="293" mass="34083">MQRVTESLMRLMDVPLPVALPEIEKPSYIDYYFEKKVEKEPDFCDVSEESAVFTGQRLNRKMQVYSGAKTLFLPTMMSLYQQCIRTLQNNLNWQQSLQSYEGELGLSFMGCICALSELVGHHGGPVRDRTNQRRDRREEQHGAMTQAWNEGVNPEFRCLLHGEFRLPLLLRRSIELQDCPAVANCCIPPPFSFLPAVCLSHGYGIYPPLFPPSVMFNCIPLWRCNRHVETVDKRHCSLTYVPDEIYRYARSLEELLLDANQLRDLPKVSRKRLSLAHLNARFRRMVKWRVSID</sequence>
<gene>
    <name evidence="1" type="ORF">GOODEAATRI_006626</name>
</gene>
<dbReference type="PANTHER" id="PTHR23119">
    <property type="entry name" value="DISCS LARGE"/>
    <property type="match status" value="1"/>
</dbReference>
<name>A0ABV0PWJ8_9TELE</name>
<dbReference type="InterPro" id="IPR032675">
    <property type="entry name" value="LRR_dom_sf"/>
</dbReference>
<dbReference type="InterPro" id="IPR050614">
    <property type="entry name" value="Synaptic_Scaffolding_LAP-MAGUK"/>
</dbReference>
<dbReference type="PANTHER" id="PTHR23119:SF44">
    <property type="entry name" value="PROTEIN LAP4"/>
    <property type="match status" value="1"/>
</dbReference>
<accession>A0ABV0PWJ8</accession>
<proteinExistence type="predicted"/>
<reference evidence="1 2" key="1">
    <citation type="submission" date="2021-06" db="EMBL/GenBank/DDBJ databases">
        <authorList>
            <person name="Palmer J.M."/>
        </authorList>
    </citation>
    <scope>NUCLEOTIDE SEQUENCE [LARGE SCALE GENOMIC DNA]</scope>
    <source>
        <strain evidence="1 2">GA_2019</strain>
        <tissue evidence="1">Muscle</tissue>
    </source>
</reference>
<dbReference type="InterPro" id="IPR001611">
    <property type="entry name" value="Leu-rich_rpt"/>
</dbReference>
<organism evidence="1 2">
    <name type="scientific">Goodea atripinnis</name>
    <dbReference type="NCBI Taxonomy" id="208336"/>
    <lineage>
        <taxon>Eukaryota</taxon>
        <taxon>Metazoa</taxon>
        <taxon>Chordata</taxon>
        <taxon>Craniata</taxon>
        <taxon>Vertebrata</taxon>
        <taxon>Euteleostomi</taxon>
        <taxon>Actinopterygii</taxon>
        <taxon>Neopterygii</taxon>
        <taxon>Teleostei</taxon>
        <taxon>Neoteleostei</taxon>
        <taxon>Acanthomorphata</taxon>
        <taxon>Ovalentaria</taxon>
        <taxon>Atherinomorphae</taxon>
        <taxon>Cyprinodontiformes</taxon>
        <taxon>Goodeidae</taxon>
        <taxon>Goodea</taxon>
    </lineage>
</organism>